<keyword evidence="2" id="KW-1185">Reference proteome</keyword>
<proteinExistence type="predicted"/>
<dbReference type="EMBL" id="FNUY01000001">
    <property type="protein sequence ID" value="SEF48127.1"/>
    <property type="molecule type" value="Genomic_DNA"/>
</dbReference>
<evidence type="ECO:0000313" key="2">
    <source>
        <dbReference type="Proteomes" id="UP000236743"/>
    </source>
</evidence>
<dbReference type="RefSeq" id="WP_146071239.1">
    <property type="nucleotide sequence ID" value="NZ_FNUY01000001.1"/>
</dbReference>
<accession>A0A1H5SEE8</accession>
<dbReference type="AlphaFoldDB" id="A0A1H5SEE8"/>
<protein>
    <submittedName>
        <fullName evidence="1">Uncharacterized protein</fullName>
    </submittedName>
</protein>
<name>A0A1H5SEE8_9HYPH</name>
<reference evidence="1 2" key="1">
    <citation type="submission" date="2016-10" db="EMBL/GenBank/DDBJ databases">
        <authorList>
            <person name="de Groot N.N."/>
        </authorList>
    </citation>
    <scope>NUCLEOTIDE SEQUENCE [LARGE SCALE GENOMIC DNA]</scope>
    <source>
        <strain evidence="1 2">DSM 26656</strain>
    </source>
</reference>
<evidence type="ECO:0000313" key="1">
    <source>
        <dbReference type="EMBL" id="SEF48127.1"/>
    </source>
</evidence>
<sequence length="118" mass="13244">MVTGRGRLVPRCGNGIAGVYNYQPARRAGLYEGWFTGRIERIERTSMLEEMKLICAGGMTLEISITTFGAKIVTFTAPFDEIGTVVPWRADVRRGQAEQPDVKARRQLRRWASAARRA</sequence>
<gene>
    <name evidence="1" type="ORF">SAMN04488115_101212</name>
</gene>
<dbReference type="Proteomes" id="UP000236743">
    <property type="component" value="Unassembled WGS sequence"/>
</dbReference>
<organism evidence="1 2">
    <name type="scientific">Bosea lathyri</name>
    <dbReference type="NCBI Taxonomy" id="1036778"/>
    <lineage>
        <taxon>Bacteria</taxon>
        <taxon>Pseudomonadati</taxon>
        <taxon>Pseudomonadota</taxon>
        <taxon>Alphaproteobacteria</taxon>
        <taxon>Hyphomicrobiales</taxon>
        <taxon>Boseaceae</taxon>
        <taxon>Bosea</taxon>
    </lineage>
</organism>